<reference evidence="1 2" key="1">
    <citation type="submission" date="2018-11" db="EMBL/GenBank/DDBJ databases">
        <authorList>
            <consortium name="Pathogen Informatics"/>
        </authorList>
    </citation>
    <scope>NUCLEOTIDE SEQUENCE [LARGE SCALE GENOMIC DNA]</scope>
    <source>
        <strain evidence="1 2">Zambia</strain>
    </source>
</reference>
<evidence type="ECO:0000313" key="2">
    <source>
        <dbReference type="Proteomes" id="UP000277204"/>
    </source>
</evidence>
<accession>A0A183LH22</accession>
<evidence type="ECO:0000313" key="1">
    <source>
        <dbReference type="EMBL" id="VDO57060.1"/>
    </source>
</evidence>
<organism evidence="1 2">
    <name type="scientific">Schistosoma margrebowiei</name>
    <dbReference type="NCBI Taxonomy" id="48269"/>
    <lineage>
        <taxon>Eukaryota</taxon>
        <taxon>Metazoa</taxon>
        <taxon>Spiralia</taxon>
        <taxon>Lophotrochozoa</taxon>
        <taxon>Platyhelminthes</taxon>
        <taxon>Trematoda</taxon>
        <taxon>Digenea</taxon>
        <taxon>Strigeidida</taxon>
        <taxon>Schistosomatoidea</taxon>
        <taxon>Schistosomatidae</taxon>
        <taxon>Schistosoma</taxon>
    </lineage>
</organism>
<protein>
    <submittedName>
        <fullName evidence="1">Uncharacterized protein</fullName>
    </submittedName>
</protein>
<dbReference type="Proteomes" id="UP000277204">
    <property type="component" value="Unassembled WGS sequence"/>
</dbReference>
<dbReference type="EMBL" id="UZAI01000856">
    <property type="protein sequence ID" value="VDO57060.1"/>
    <property type="molecule type" value="Genomic_DNA"/>
</dbReference>
<sequence length="99" mass="11752">MCVDFIKYFDISHLFSFYVFFIGEPFTCDFTVTPIRNERSEVVLFLCSYQQITQDLIHPNMYQSGFKMNNSKTHSILSWASELPFSKSYLHLRNNIFSK</sequence>
<keyword evidence="2" id="KW-1185">Reference proteome</keyword>
<name>A0A183LH22_9TREM</name>
<dbReference type="AlphaFoldDB" id="A0A183LH22"/>
<proteinExistence type="predicted"/>
<gene>
    <name evidence="1" type="ORF">SMRZ_LOCUS3097</name>
</gene>